<dbReference type="InterPro" id="IPR025484">
    <property type="entry name" value="DUF4376"/>
</dbReference>
<dbReference type="EMBL" id="JAATJS010000001">
    <property type="protein sequence ID" value="NIX75376.1"/>
    <property type="molecule type" value="Genomic_DNA"/>
</dbReference>
<dbReference type="Proteomes" id="UP000707352">
    <property type="component" value="Unassembled WGS sequence"/>
</dbReference>
<accession>A0ABX0VAF3</accession>
<evidence type="ECO:0000313" key="2">
    <source>
        <dbReference type="EMBL" id="NIX75376.1"/>
    </source>
</evidence>
<evidence type="ECO:0000259" key="1">
    <source>
        <dbReference type="Pfam" id="PF14301"/>
    </source>
</evidence>
<dbReference type="Pfam" id="PF14301">
    <property type="entry name" value="DUF4376"/>
    <property type="match status" value="1"/>
</dbReference>
<comment type="caution">
    <text evidence="2">The sequence shown here is derived from an EMBL/GenBank/DDBJ whole genome shotgun (WGS) entry which is preliminary data.</text>
</comment>
<proteinExistence type="predicted"/>
<gene>
    <name evidence="2" type="ORF">HB375_01955</name>
</gene>
<organism evidence="2 3">
    <name type="scientific">Microvirga terricola</name>
    <dbReference type="NCBI Taxonomy" id="2719797"/>
    <lineage>
        <taxon>Bacteria</taxon>
        <taxon>Pseudomonadati</taxon>
        <taxon>Pseudomonadota</taxon>
        <taxon>Alphaproteobacteria</taxon>
        <taxon>Hyphomicrobiales</taxon>
        <taxon>Methylobacteriaceae</taxon>
        <taxon>Microvirga</taxon>
    </lineage>
</organism>
<protein>
    <submittedName>
        <fullName evidence="2">DUF4376 domain-containing protein</fullName>
    </submittedName>
</protein>
<evidence type="ECO:0000313" key="3">
    <source>
        <dbReference type="Proteomes" id="UP000707352"/>
    </source>
</evidence>
<dbReference type="RefSeq" id="WP_167671263.1">
    <property type="nucleotide sequence ID" value="NZ_JAATJS010000001.1"/>
</dbReference>
<name>A0ABX0VAF3_9HYPH</name>
<sequence>MKVARIENGVVVEIAQVPDTVTVIVSPEIPPHIGEDGEEIAGSPAVYEERPATPADFFHPDFVFEAVGEEVAEGWTREGNVFVAPLPSVVDPNEVKAGLKAYAASKRFVIETGGIVVGESIIVTDRESQALITGAYNLALVEPDEPVDFKGASGWVEISSTEMIAIGLAVARHVRSCFRKERQVTKAIDEGTVSSIPEIDAAFAL</sequence>
<feature type="domain" description="DUF4376" evidence="1">
    <location>
        <begin position="94"/>
        <end position="200"/>
    </location>
</feature>
<reference evidence="2 3" key="1">
    <citation type="submission" date="2020-03" db="EMBL/GenBank/DDBJ databases">
        <title>The genome sequence of Microvirga sp. c23x22.</title>
        <authorList>
            <person name="Zhang X."/>
        </authorList>
    </citation>
    <scope>NUCLEOTIDE SEQUENCE [LARGE SCALE GENOMIC DNA]</scope>
    <source>
        <strain evidence="3">c23x22</strain>
    </source>
</reference>
<keyword evidence="3" id="KW-1185">Reference proteome</keyword>